<feature type="transmembrane region" description="Helical" evidence="10">
    <location>
        <begin position="91"/>
        <end position="108"/>
    </location>
</feature>
<comment type="subcellular location">
    <subcellularLocation>
        <location evidence="1">Cell membrane</location>
        <topology evidence="1">Multi-pass membrane protein</topology>
    </subcellularLocation>
</comment>
<keyword evidence="9" id="KW-0325">Glycoprotein</keyword>
<evidence type="ECO:0000256" key="6">
    <source>
        <dbReference type="ARBA" id="ARBA00022692"/>
    </source>
</evidence>
<dbReference type="InterPro" id="IPR004835">
    <property type="entry name" value="Chitin_synth"/>
</dbReference>
<dbReference type="SUPFAM" id="SSF53448">
    <property type="entry name" value="Nucleotide-diphospho-sugar transferases"/>
    <property type="match status" value="1"/>
</dbReference>
<evidence type="ECO:0000259" key="11">
    <source>
        <dbReference type="PROSITE" id="PS51998"/>
    </source>
</evidence>
<sequence>MFVQNNSQTQNNIANRGLDTRDNQMFNGNVGAYEYANNQNWEIDDKTDEKMDSAKVGNYKNNNIDTVVKTDGVKATHQDGEEVEITKTRRIWLIVVYTLTFLTPNFLLRRLGKGRDDMCLAWREKVALCMIIVMIWGVLLFLIIGLGLILCPKQLVWTSDEVANHIDEKDAYISMRGSVYEITHFMNQVHGLGMNGATKSAMMTYAGFEVNSSFPLEVRSACPELVSQQDDLDNNMYLSTEEVDENSLGWYSHKVGSLANSAELTDPAFYWKYVLPRMKSLRKGSLVWEMKRIESYHKDQGGYWRVINGEVFNLNDYFYTSRLPQNLQIKKWAFLSPEIEAIFDDGGARSTDATEFWRNLRMNSTAKANNYNCMKQLFYVGNIDTRRSVKCLFTNYMLFGFAMALVVVVMIKFIAALQFGTKKKPLPSGKFVICQVPCYTEGEESIERTLNSLAALDYNDERRLIFVICDGNIVGGGNDRSTPRIVLETLGVDPSYDPPEREYLAIAEGSKQYNRAKVYSGLYEFEGHIVPFLVVVKVGNPHENSKPGNRGKRDSQILLMAFLNKVHFDLPMSPLELEIYHHLQHIIGIPAKLFDYLLQVDADTYVAEDSLSRLVAACSSDGRIAGICGETRLANEQKSWITMMQVYEYFISHHMAKAFESIFGAVTCLPGCFCMYRIISPAGKPLLIATPIIEAYSERHVDTLHKKNLLSLGEDRYLTTLMLKHFPLSSLKFIRDAKCDTIAPEKWSVLLSQRRRWINSTVHNLFELVLIQDLCGFCCFSMRFVVMLDLFGTLTIPTVLIYMCYLVVISVTKFADVGIISLIIIGAVYGLQAIIFILRREWQHIGWMIIYLMCFPLWSFVLPVYSFWHFDDFSWGNTRTVVGEGKKKVIVENDFDFNPASVPHLHWSEYEAQLISLGQLNEPAPNMNPNPDVNNSILMPPPSRAGTRVGTPVSYVGVPTPMGLNYTDNDIYGTNRGIINPGQQFQNGMMASPNPDSMVHMPTPYDQQGIPTNMYDGNNGGQVYYQNGADVNQYPQEQFMMPQEMLTEEQIFAAIQRILSTSDLNLISKKNVRDILSAEFGMDMAPYKDYISEVVDTLLSGN</sequence>
<evidence type="ECO:0000256" key="2">
    <source>
        <dbReference type="ARBA" id="ARBA00012543"/>
    </source>
</evidence>
<evidence type="ECO:0000313" key="12">
    <source>
        <dbReference type="EMBL" id="OLY80617.1"/>
    </source>
</evidence>
<evidence type="ECO:0000256" key="3">
    <source>
        <dbReference type="ARBA" id="ARBA00022475"/>
    </source>
</evidence>
<gene>
    <name evidence="12" type="ORF">AYI68_g5288</name>
</gene>
<name>A0A1R0GUQ3_9FUNG</name>
<dbReference type="InterPro" id="IPR014876">
    <property type="entry name" value="DEK_C"/>
</dbReference>
<keyword evidence="7 10" id="KW-1133">Transmembrane helix</keyword>
<dbReference type="PANTHER" id="PTHR22914">
    <property type="entry name" value="CHITIN SYNTHASE"/>
    <property type="match status" value="1"/>
</dbReference>
<keyword evidence="4" id="KW-0328">Glycosyltransferase</keyword>
<proteinExistence type="predicted"/>
<dbReference type="Proteomes" id="UP000187455">
    <property type="component" value="Unassembled WGS sequence"/>
</dbReference>
<reference evidence="12 13" key="1">
    <citation type="journal article" date="2016" name="Mol. Biol. Evol.">
        <title>Genome-Wide Survey of Gut Fungi (Harpellales) Reveals the First Horizontally Transferred Ubiquitin Gene from a Mosquito Host.</title>
        <authorList>
            <person name="Wang Y."/>
            <person name="White M.M."/>
            <person name="Kvist S."/>
            <person name="Moncalvo J.M."/>
        </authorList>
    </citation>
    <scope>NUCLEOTIDE SEQUENCE [LARGE SCALE GENOMIC DNA]</scope>
    <source>
        <strain evidence="12 13">ALG-7-W6</strain>
    </source>
</reference>
<dbReference type="EMBL" id="LSSL01003314">
    <property type="protein sequence ID" value="OLY80617.1"/>
    <property type="molecule type" value="Genomic_DNA"/>
</dbReference>
<dbReference type="AlphaFoldDB" id="A0A1R0GUQ3"/>
<dbReference type="InterPro" id="IPR036400">
    <property type="entry name" value="Cyt_B5-like_heme/steroid_sf"/>
</dbReference>
<dbReference type="GO" id="GO:0005886">
    <property type="term" value="C:plasma membrane"/>
    <property type="evidence" value="ECO:0007669"/>
    <property type="project" value="UniProtKB-SubCell"/>
</dbReference>
<keyword evidence="5" id="KW-0808">Transferase</keyword>
<accession>A0A1R0GUQ3</accession>
<dbReference type="Gene3D" id="3.10.120.10">
    <property type="entry name" value="Cytochrome b5-like heme/steroid binding domain"/>
    <property type="match status" value="1"/>
</dbReference>
<evidence type="ECO:0000256" key="7">
    <source>
        <dbReference type="ARBA" id="ARBA00022989"/>
    </source>
</evidence>
<protein>
    <recommendedName>
        <fullName evidence="2">chitin synthase</fullName>
        <ecNumber evidence="2">2.4.1.16</ecNumber>
    </recommendedName>
</protein>
<evidence type="ECO:0000256" key="8">
    <source>
        <dbReference type="ARBA" id="ARBA00023136"/>
    </source>
</evidence>
<dbReference type="GO" id="GO:0030428">
    <property type="term" value="C:cell septum"/>
    <property type="evidence" value="ECO:0007669"/>
    <property type="project" value="TreeGrafter"/>
</dbReference>
<dbReference type="PANTHER" id="PTHR22914:SF13">
    <property type="entry name" value="CHITIN SYNTHASE"/>
    <property type="match status" value="1"/>
</dbReference>
<dbReference type="STRING" id="133383.A0A1R0GUQ3"/>
<evidence type="ECO:0000256" key="10">
    <source>
        <dbReference type="SAM" id="Phobius"/>
    </source>
</evidence>
<dbReference type="InterPro" id="IPR029044">
    <property type="entry name" value="Nucleotide-diphossugar_trans"/>
</dbReference>
<feature type="transmembrane region" description="Helical" evidence="10">
    <location>
        <begin position="396"/>
        <end position="417"/>
    </location>
</feature>
<dbReference type="GO" id="GO:0006031">
    <property type="term" value="P:chitin biosynthetic process"/>
    <property type="evidence" value="ECO:0007669"/>
    <property type="project" value="TreeGrafter"/>
</dbReference>
<dbReference type="PROSITE" id="PS51998">
    <property type="entry name" value="DEK_C"/>
    <property type="match status" value="1"/>
</dbReference>
<dbReference type="OrthoDB" id="370884at2759"/>
<evidence type="ECO:0000256" key="5">
    <source>
        <dbReference type="ARBA" id="ARBA00022679"/>
    </source>
</evidence>
<keyword evidence="6 10" id="KW-0812">Transmembrane</keyword>
<feature type="transmembrane region" description="Helical" evidence="10">
    <location>
        <begin position="845"/>
        <end position="868"/>
    </location>
</feature>
<feature type="domain" description="DEK-C" evidence="11">
    <location>
        <begin position="1045"/>
        <end position="1100"/>
    </location>
</feature>
<evidence type="ECO:0000256" key="4">
    <source>
        <dbReference type="ARBA" id="ARBA00022676"/>
    </source>
</evidence>
<dbReference type="EC" id="2.4.1.16" evidence="2"/>
<feature type="transmembrane region" description="Helical" evidence="10">
    <location>
        <begin position="817"/>
        <end position="838"/>
    </location>
</feature>
<keyword evidence="3" id="KW-1003">Cell membrane</keyword>
<evidence type="ECO:0000256" key="1">
    <source>
        <dbReference type="ARBA" id="ARBA00004651"/>
    </source>
</evidence>
<dbReference type="SUPFAM" id="SSF109715">
    <property type="entry name" value="DEK C-terminal domain"/>
    <property type="match status" value="1"/>
</dbReference>
<dbReference type="Pfam" id="PF08766">
    <property type="entry name" value="DEK_C"/>
    <property type="match status" value="1"/>
</dbReference>
<feature type="transmembrane region" description="Helical" evidence="10">
    <location>
        <begin position="790"/>
        <end position="811"/>
    </location>
</feature>
<dbReference type="SUPFAM" id="SSF55856">
    <property type="entry name" value="Cytochrome b5-like heme/steroid binding domain"/>
    <property type="match status" value="1"/>
</dbReference>
<evidence type="ECO:0000313" key="13">
    <source>
        <dbReference type="Proteomes" id="UP000187455"/>
    </source>
</evidence>
<dbReference type="GO" id="GO:0004100">
    <property type="term" value="F:chitin synthase activity"/>
    <property type="evidence" value="ECO:0007669"/>
    <property type="project" value="UniProtKB-EC"/>
</dbReference>
<dbReference type="Pfam" id="PF03142">
    <property type="entry name" value="Chitin_synth_2"/>
    <property type="match status" value="1"/>
</dbReference>
<feature type="transmembrane region" description="Helical" evidence="10">
    <location>
        <begin position="128"/>
        <end position="150"/>
    </location>
</feature>
<dbReference type="GO" id="GO:0031505">
    <property type="term" value="P:fungal-type cell wall organization"/>
    <property type="evidence" value="ECO:0007669"/>
    <property type="project" value="TreeGrafter"/>
</dbReference>
<keyword evidence="13" id="KW-1185">Reference proteome</keyword>
<evidence type="ECO:0000256" key="9">
    <source>
        <dbReference type="ARBA" id="ARBA00023180"/>
    </source>
</evidence>
<organism evidence="12 13">
    <name type="scientific">Smittium mucronatum</name>
    <dbReference type="NCBI Taxonomy" id="133383"/>
    <lineage>
        <taxon>Eukaryota</taxon>
        <taxon>Fungi</taxon>
        <taxon>Fungi incertae sedis</taxon>
        <taxon>Zoopagomycota</taxon>
        <taxon>Kickxellomycotina</taxon>
        <taxon>Harpellomycetes</taxon>
        <taxon>Harpellales</taxon>
        <taxon>Legeriomycetaceae</taxon>
        <taxon>Smittium</taxon>
    </lineage>
</organism>
<comment type="caution">
    <text evidence="12">The sequence shown here is derived from an EMBL/GenBank/DDBJ whole genome shotgun (WGS) entry which is preliminary data.</text>
</comment>
<dbReference type="Gene3D" id="1.10.10.60">
    <property type="entry name" value="Homeodomain-like"/>
    <property type="match status" value="1"/>
</dbReference>
<keyword evidence="8 10" id="KW-0472">Membrane</keyword>